<reference evidence="1" key="1">
    <citation type="submission" date="2019-08" db="EMBL/GenBank/DDBJ databases">
        <authorList>
            <person name="Kucharzyk K."/>
            <person name="Murdoch R.W."/>
            <person name="Higgins S."/>
            <person name="Loffler F."/>
        </authorList>
    </citation>
    <scope>NUCLEOTIDE SEQUENCE</scope>
</reference>
<gene>
    <name evidence="1" type="ORF">SDC9_85897</name>
</gene>
<dbReference type="EMBL" id="VSSQ01008581">
    <property type="protein sequence ID" value="MPM39264.1"/>
    <property type="molecule type" value="Genomic_DNA"/>
</dbReference>
<name>A0A644ZNH4_9ZZZZ</name>
<dbReference type="AlphaFoldDB" id="A0A644ZNH4"/>
<protein>
    <submittedName>
        <fullName evidence="1">Uncharacterized protein</fullName>
    </submittedName>
</protein>
<organism evidence="1">
    <name type="scientific">bioreactor metagenome</name>
    <dbReference type="NCBI Taxonomy" id="1076179"/>
    <lineage>
        <taxon>unclassified sequences</taxon>
        <taxon>metagenomes</taxon>
        <taxon>ecological metagenomes</taxon>
    </lineage>
</organism>
<accession>A0A644ZNH4</accession>
<proteinExistence type="predicted"/>
<comment type="caution">
    <text evidence="1">The sequence shown here is derived from an EMBL/GenBank/DDBJ whole genome shotgun (WGS) entry which is preliminary data.</text>
</comment>
<sequence length="89" mass="9634">MSSRDAARRLSSRMPGGIECTGPLMGVTPTTWRHQLAGTNGYKLSLDSAELLTQYAIEQHVENPLEILTTFARNCGAMVLPLPGLYAEG</sequence>
<evidence type="ECO:0000313" key="1">
    <source>
        <dbReference type="EMBL" id="MPM39264.1"/>
    </source>
</evidence>